<dbReference type="RefSeq" id="WP_379984619.1">
    <property type="nucleotide sequence ID" value="NZ_JADIKD010000012.1"/>
</dbReference>
<dbReference type="InterPro" id="IPR037401">
    <property type="entry name" value="SnoaL-like"/>
</dbReference>
<feature type="domain" description="SnoaL-like" evidence="1">
    <location>
        <begin position="8"/>
        <end position="131"/>
    </location>
</feature>
<evidence type="ECO:0000313" key="3">
    <source>
        <dbReference type="Proteomes" id="UP001620408"/>
    </source>
</evidence>
<dbReference type="Pfam" id="PF13474">
    <property type="entry name" value="SnoaL_3"/>
    <property type="match status" value="1"/>
</dbReference>
<protein>
    <submittedName>
        <fullName evidence="2">Nuclear transport factor 2 family protein</fullName>
    </submittedName>
</protein>
<dbReference type="EMBL" id="JADIKD010000012">
    <property type="protein sequence ID" value="MFK2919340.1"/>
    <property type="molecule type" value="Genomic_DNA"/>
</dbReference>
<dbReference type="SUPFAM" id="SSF54427">
    <property type="entry name" value="NTF2-like"/>
    <property type="match status" value="1"/>
</dbReference>
<name>A0ABW8K9N0_9GAMM</name>
<organism evidence="2 3">
    <name type="scientific">Dyella koreensis</name>
    <dbReference type="NCBI Taxonomy" id="311235"/>
    <lineage>
        <taxon>Bacteria</taxon>
        <taxon>Pseudomonadati</taxon>
        <taxon>Pseudomonadota</taxon>
        <taxon>Gammaproteobacteria</taxon>
        <taxon>Lysobacterales</taxon>
        <taxon>Rhodanobacteraceae</taxon>
        <taxon>Dyella</taxon>
    </lineage>
</organism>
<dbReference type="Gene3D" id="3.10.450.50">
    <property type="match status" value="1"/>
</dbReference>
<sequence>MSDFDKQVMQVLEGYKAAVLAKDVDAFIKLYSQNVRVFDAWGVWCHQGVMEWRQVVEQWFASLGEESVAVSMEEIQITGAQEWALLSAIVTYAGMSLAGERLRAMQNRLTWGMSREGGSWRIVHEHTSAPIGFDDMKAILERNSAT</sequence>
<gene>
    <name evidence="2" type="ORF">ISS97_18880</name>
</gene>
<keyword evidence="3" id="KW-1185">Reference proteome</keyword>
<proteinExistence type="predicted"/>
<evidence type="ECO:0000313" key="2">
    <source>
        <dbReference type="EMBL" id="MFK2919340.1"/>
    </source>
</evidence>
<accession>A0ABW8K9N0</accession>
<dbReference type="Proteomes" id="UP001620408">
    <property type="component" value="Unassembled WGS sequence"/>
</dbReference>
<comment type="caution">
    <text evidence="2">The sequence shown here is derived from an EMBL/GenBank/DDBJ whole genome shotgun (WGS) entry which is preliminary data.</text>
</comment>
<evidence type="ECO:0000259" key="1">
    <source>
        <dbReference type="Pfam" id="PF13474"/>
    </source>
</evidence>
<reference evidence="2 3" key="1">
    <citation type="submission" date="2020-10" db="EMBL/GenBank/DDBJ databases">
        <title>Phylogeny of dyella-like bacteria.</title>
        <authorList>
            <person name="Fu J."/>
        </authorList>
    </citation>
    <scope>NUCLEOTIDE SEQUENCE [LARGE SCALE GENOMIC DNA]</scope>
    <source>
        <strain evidence="2 3">BB4</strain>
    </source>
</reference>
<dbReference type="InterPro" id="IPR032710">
    <property type="entry name" value="NTF2-like_dom_sf"/>
</dbReference>